<evidence type="ECO:0000313" key="3">
    <source>
        <dbReference type="EMBL" id="WVZ02980.1"/>
    </source>
</evidence>
<keyword evidence="1" id="KW-0472">Membrane</keyword>
<feature type="transmembrane region" description="Helical" evidence="1">
    <location>
        <begin position="148"/>
        <end position="168"/>
    </location>
</feature>
<dbReference type="EMBL" id="CP144694">
    <property type="protein sequence ID" value="WVZ02980.1"/>
    <property type="molecule type" value="Genomic_DNA"/>
</dbReference>
<keyword evidence="1" id="KW-1133">Transmembrane helix</keyword>
<evidence type="ECO:0000313" key="4">
    <source>
        <dbReference type="Proteomes" id="UP001374535"/>
    </source>
</evidence>
<name>A0AAQ3N5W5_VIGMU</name>
<evidence type="ECO:0000259" key="2">
    <source>
        <dbReference type="Pfam" id="PF12146"/>
    </source>
</evidence>
<dbReference type="Gene3D" id="3.40.50.1820">
    <property type="entry name" value="alpha/beta hydrolase"/>
    <property type="match status" value="1"/>
</dbReference>
<protein>
    <recommendedName>
        <fullName evidence="2">Serine aminopeptidase S33 domain-containing protein</fullName>
    </recommendedName>
</protein>
<evidence type="ECO:0000256" key="1">
    <source>
        <dbReference type="SAM" id="Phobius"/>
    </source>
</evidence>
<dbReference type="Pfam" id="PF12146">
    <property type="entry name" value="Hydrolase_4"/>
    <property type="match status" value="1"/>
</dbReference>
<gene>
    <name evidence="3" type="ORF">V8G54_023786</name>
</gene>
<dbReference type="PANTHER" id="PTHR11614">
    <property type="entry name" value="PHOSPHOLIPASE-RELATED"/>
    <property type="match status" value="1"/>
</dbReference>
<keyword evidence="1" id="KW-0812">Transmembrane</keyword>
<sequence length="181" mass="20579">MGATICLLIHFLSPEPFNDIVLVAPMCKISDSVRPRWSIPQILTFLAKFFPSLPIIHAPDLLFKSIKVPRKKLISNMNPLRYRKKPRLGTVVELLRVTDFLNQGLFDVNFPFIVLHGSAEGITGECQTHSVMRIVSRRDRFASNRNPYSVPAMPPTIIFLFILCFIGYDFGVSGGWRDYPN</sequence>
<reference evidence="3 4" key="1">
    <citation type="journal article" date="2023" name="Life. Sci Alliance">
        <title>Evolutionary insights into 3D genome organization and epigenetic landscape of Vigna mungo.</title>
        <authorList>
            <person name="Junaid A."/>
            <person name="Singh B."/>
            <person name="Bhatia S."/>
        </authorList>
    </citation>
    <scope>NUCLEOTIDE SEQUENCE [LARGE SCALE GENOMIC DNA]</scope>
    <source>
        <strain evidence="3">Urdbean</strain>
    </source>
</reference>
<feature type="domain" description="Serine aminopeptidase S33" evidence="2">
    <location>
        <begin position="1"/>
        <end position="139"/>
    </location>
</feature>
<dbReference type="AlphaFoldDB" id="A0AAQ3N5W5"/>
<dbReference type="InterPro" id="IPR051044">
    <property type="entry name" value="MAG_DAG_Lipase"/>
</dbReference>
<dbReference type="InterPro" id="IPR022742">
    <property type="entry name" value="Hydrolase_4"/>
</dbReference>
<proteinExistence type="predicted"/>
<keyword evidence="4" id="KW-1185">Reference proteome</keyword>
<organism evidence="3 4">
    <name type="scientific">Vigna mungo</name>
    <name type="common">Black gram</name>
    <name type="synonym">Phaseolus mungo</name>
    <dbReference type="NCBI Taxonomy" id="3915"/>
    <lineage>
        <taxon>Eukaryota</taxon>
        <taxon>Viridiplantae</taxon>
        <taxon>Streptophyta</taxon>
        <taxon>Embryophyta</taxon>
        <taxon>Tracheophyta</taxon>
        <taxon>Spermatophyta</taxon>
        <taxon>Magnoliopsida</taxon>
        <taxon>eudicotyledons</taxon>
        <taxon>Gunneridae</taxon>
        <taxon>Pentapetalae</taxon>
        <taxon>rosids</taxon>
        <taxon>fabids</taxon>
        <taxon>Fabales</taxon>
        <taxon>Fabaceae</taxon>
        <taxon>Papilionoideae</taxon>
        <taxon>50 kb inversion clade</taxon>
        <taxon>NPAAA clade</taxon>
        <taxon>indigoferoid/millettioid clade</taxon>
        <taxon>Phaseoleae</taxon>
        <taxon>Vigna</taxon>
    </lineage>
</organism>
<dbReference type="Proteomes" id="UP001374535">
    <property type="component" value="Chromosome 7"/>
</dbReference>
<dbReference type="InterPro" id="IPR029058">
    <property type="entry name" value="AB_hydrolase_fold"/>
</dbReference>
<accession>A0AAQ3N5W5</accession>